<dbReference type="PANTHER" id="PTHR43547:SF2">
    <property type="entry name" value="HYBRID SIGNAL TRANSDUCTION HISTIDINE KINASE C"/>
    <property type="match status" value="1"/>
</dbReference>
<accession>A0AAU7ZN98</accession>
<evidence type="ECO:0000259" key="4">
    <source>
        <dbReference type="PROSITE" id="PS50109"/>
    </source>
</evidence>
<evidence type="ECO:0000256" key="3">
    <source>
        <dbReference type="ARBA" id="ARBA00022553"/>
    </source>
</evidence>
<dbReference type="PANTHER" id="PTHR43547">
    <property type="entry name" value="TWO-COMPONENT HISTIDINE KINASE"/>
    <property type="match status" value="1"/>
</dbReference>
<dbReference type="InterPro" id="IPR004358">
    <property type="entry name" value="Sig_transdc_His_kin-like_C"/>
</dbReference>
<evidence type="ECO:0000313" key="5">
    <source>
        <dbReference type="EMBL" id="XCB32361.1"/>
    </source>
</evidence>
<dbReference type="SUPFAM" id="SSF55874">
    <property type="entry name" value="ATPase domain of HSP90 chaperone/DNA topoisomerase II/histidine kinase"/>
    <property type="match status" value="1"/>
</dbReference>
<name>A0AAU7ZN98_9BACT</name>
<dbReference type="Gene3D" id="3.30.565.10">
    <property type="entry name" value="Histidine kinase-like ATPase, C-terminal domain"/>
    <property type="match status" value="1"/>
</dbReference>
<reference evidence="5" key="1">
    <citation type="submission" date="2023-08" db="EMBL/GenBank/DDBJ databases">
        <authorList>
            <person name="Messyasz A."/>
            <person name="Mannisto M.K."/>
            <person name="Kerkhof L.J."/>
            <person name="Haggblom M."/>
        </authorList>
    </citation>
    <scope>NUCLEOTIDE SEQUENCE</scope>
    <source>
        <strain evidence="5">X5P6</strain>
    </source>
</reference>
<dbReference type="SMART" id="SM00387">
    <property type="entry name" value="HATPase_c"/>
    <property type="match status" value="1"/>
</dbReference>
<dbReference type="PRINTS" id="PR00344">
    <property type="entry name" value="BCTRLSENSOR"/>
</dbReference>
<keyword evidence="3" id="KW-0597">Phosphoprotein</keyword>
<dbReference type="KEGG" id="tpsc:RBB77_18235"/>
<dbReference type="InterPro" id="IPR003594">
    <property type="entry name" value="HATPase_dom"/>
</dbReference>
<organism evidence="5">
    <name type="scientific">Tunturiibacter psychrotolerans</name>
    <dbReference type="NCBI Taxonomy" id="3069686"/>
    <lineage>
        <taxon>Bacteria</taxon>
        <taxon>Pseudomonadati</taxon>
        <taxon>Acidobacteriota</taxon>
        <taxon>Terriglobia</taxon>
        <taxon>Terriglobales</taxon>
        <taxon>Acidobacteriaceae</taxon>
        <taxon>Tunturiibacter</taxon>
    </lineage>
</organism>
<gene>
    <name evidence="5" type="ORF">RBB77_18235</name>
</gene>
<keyword evidence="5" id="KW-0547">Nucleotide-binding</keyword>
<dbReference type="RefSeq" id="WP_353063206.1">
    <property type="nucleotide sequence ID" value="NZ_CP132942.1"/>
</dbReference>
<dbReference type="InterPro" id="IPR005467">
    <property type="entry name" value="His_kinase_dom"/>
</dbReference>
<dbReference type="AlphaFoldDB" id="A0AAU7ZN98"/>
<dbReference type="GO" id="GO:0005524">
    <property type="term" value="F:ATP binding"/>
    <property type="evidence" value="ECO:0007669"/>
    <property type="project" value="UniProtKB-KW"/>
</dbReference>
<dbReference type="Pfam" id="PF02518">
    <property type="entry name" value="HATPase_c"/>
    <property type="match status" value="1"/>
</dbReference>
<dbReference type="EC" id="2.7.13.3" evidence="2"/>
<evidence type="ECO:0000256" key="1">
    <source>
        <dbReference type="ARBA" id="ARBA00000085"/>
    </source>
</evidence>
<sequence>MMQVVSNLIANSIYAMRPGGTLSVSVCDASSEDDGIVLTVEDDGVGIAPKDLPRVFDAFFTTRTTVGTGIGLFVAKQFVEGHGGRISIESSNESKKHGTTLRVFLPLHTAYV</sequence>
<dbReference type="PROSITE" id="PS50109">
    <property type="entry name" value="HIS_KIN"/>
    <property type="match status" value="1"/>
</dbReference>
<feature type="domain" description="Histidine kinase" evidence="4">
    <location>
        <begin position="1"/>
        <end position="109"/>
    </location>
</feature>
<dbReference type="EMBL" id="CP132942">
    <property type="protein sequence ID" value="XCB32361.1"/>
    <property type="molecule type" value="Genomic_DNA"/>
</dbReference>
<keyword evidence="5" id="KW-0067">ATP-binding</keyword>
<dbReference type="GO" id="GO:0000155">
    <property type="term" value="F:phosphorelay sensor kinase activity"/>
    <property type="evidence" value="ECO:0007669"/>
    <property type="project" value="TreeGrafter"/>
</dbReference>
<dbReference type="InterPro" id="IPR036890">
    <property type="entry name" value="HATPase_C_sf"/>
</dbReference>
<protein>
    <recommendedName>
        <fullName evidence="2">histidine kinase</fullName>
        <ecNumber evidence="2">2.7.13.3</ecNumber>
    </recommendedName>
</protein>
<comment type="catalytic activity">
    <reaction evidence="1">
        <text>ATP + protein L-histidine = ADP + protein N-phospho-L-histidine.</text>
        <dbReference type="EC" id="2.7.13.3"/>
    </reaction>
</comment>
<evidence type="ECO:0000256" key="2">
    <source>
        <dbReference type="ARBA" id="ARBA00012438"/>
    </source>
</evidence>
<proteinExistence type="predicted"/>
<reference evidence="5" key="2">
    <citation type="journal article" date="2024" name="Environ. Microbiol.">
        <title>Genome analysis and description of Tunturibacter gen. nov. expands the diversity of Terriglobia in tundra soils.</title>
        <authorList>
            <person name="Messyasz A."/>
            <person name="Mannisto M.K."/>
            <person name="Kerkhof L.J."/>
            <person name="Haggblom M.M."/>
        </authorList>
    </citation>
    <scope>NUCLEOTIDE SEQUENCE</scope>
    <source>
        <strain evidence="5">X5P6</strain>
    </source>
</reference>